<dbReference type="GO" id="GO:0048018">
    <property type="term" value="F:receptor ligand activity"/>
    <property type="evidence" value="ECO:0007669"/>
    <property type="project" value="TreeGrafter"/>
</dbReference>
<evidence type="ECO:0000256" key="2">
    <source>
        <dbReference type="ARBA" id="ARBA00022525"/>
    </source>
</evidence>
<dbReference type="AlphaFoldDB" id="A0A9J6C104"/>
<dbReference type="Pfam" id="PF03045">
    <property type="entry name" value="DAN"/>
    <property type="match status" value="1"/>
</dbReference>
<keyword evidence="3 6" id="KW-0732">Signal</keyword>
<dbReference type="PANTHER" id="PTHR15283">
    <property type="entry name" value="GREMLIN 1"/>
    <property type="match status" value="1"/>
</dbReference>
<evidence type="ECO:0000256" key="6">
    <source>
        <dbReference type="SAM" id="SignalP"/>
    </source>
</evidence>
<comment type="caution">
    <text evidence="8">The sequence shown here is derived from an EMBL/GenBank/DDBJ whole genome shotgun (WGS) entry which is preliminary data.</text>
</comment>
<proteinExistence type="predicted"/>
<comment type="subcellular location">
    <subcellularLocation>
        <location evidence="1">Secreted</location>
    </subcellularLocation>
</comment>
<dbReference type="SMART" id="SM00041">
    <property type="entry name" value="CT"/>
    <property type="match status" value="1"/>
</dbReference>
<feature type="signal peptide" evidence="6">
    <location>
        <begin position="1"/>
        <end position="18"/>
    </location>
</feature>
<dbReference type="InterPro" id="IPR006207">
    <property type="entry name" value="Cys_knot_C"/>
</dbReference>
<evidence type="ECO:0000256" key="1">
    <source>
        <dbReference type="ARBA" id="ARBA00004613"/>
    </source>
</evidence>
<evidence type="ECO:0000259" key="7">
    <source>
        <dbReference type="SMART" id="SM00041"/>
    </source>
</evidence>
<dbReference type="InterPro" id="IPR029034">
    <property type="entry name" value="Cystine-knot_cytokine"/>
</dbReference>
<protein>
    <recommendedName>
        <fullName evidence="7">CTCK domain-containing protein</fullName>
    </recommendedName>
</protein>
<feature type="domain" description="CTCK" evidence="7">
    <location>
        <begin position="160"/>
        <end position="264"/>
    </location>
</feature>
<dbReference type="GO" id="GO:0036122">
    <property type="term" value="F:BMP binding"/>
    <property type="evidence" value="ECO:0007669"/>
    <property type="project" value="TreeGrafter"/>
</dbReference>
<feature type="compositionally biased region" description="Polar residues" evidence="5">
    <location>
        <begin position="47"/>
        <end position="56"/>
    </location>
</feature>
<feature type="compositionally biased region" description="Acidic residues" evidence="5">
    <location>
        <begin position="57"/>
        <end position="69"/>
    </location>
</feature>
<sequence>MTRVHFAAIFLFLHIIECHRIHLSDSIMDIINTQHVEKILADRRQQQMTAATSSNNLEEEEDAGAEETDTYPTSDTIIDFDYNTNQPPRIRVPLPIRGDVVVKYNDTSIIPSLLATRYPNVDPNLIDDLQKYRGDKILKSSKSALFIAKKELLKQDWCKTEPFEQKIREDGCYSKRITNNFCYGQCNSFYIPKMTRRRRKVHGKQQRQHHNKHQIDSFRSCAYCKPKEYSFIVVILKCPSLTPTYRRKRVQVVKECRCIAQNAN</sequence>
<dbReference type="GO" id="GO:0005615">
    <property type="term" value="C:extracellular space"/>
    <property type="evidence" value="ECO:0007669"/>
    <property type="project" value="TreeGrafter"/>
</dbReference>
<evidence type="ECO:0000313" key="8">
    <source>
        <dbReference type="EMBL" id="KAG5675499.1"/>
    </source>
</evidence>
<feature type="chain" id="PRO_5039930405" description="CTCK domain-containing protein" evidence="6">
    <location>
        <begin position="19"/>
        <end position="264"/>
    </location>
</feature>
<dbReference type="PANTHER" id="PTHR15283:SF4">
    <property type="entry name" value="BURSICON"/>
    <property type="match status" value="1"/>
</dbReference>
<evidence type="ECO:0000313" key="9">
    <source>
        <dbReference type="Proteomes" id="UP001107558"/>
    </source>
</evidence>
<evidence type="ECO:0000256" key="4">
    <source>
        <dbReference type="ARBA" id="ARBA00023157"/>
    </source>
</evidence>
<dbReference type="GO" id="GO:0009887">
    <property type="term" value="P:animal organ morphogenesis"/>
    <property type="evidence" value="ECO:0007669"/>
    <property type="project" value="TreeGrafter"/>
</dbReference>
<keyword evidence="9" id="KW-1185">Reference proteome</keyword>
<dbReference type="InterPro" id="IPR004133">
    <property type="entry name" value="DAN_dom"/>
</dbReference>
<keyword evidence="4" id="KW-1015">Disulfide bond</keyword>
<name>A0A9J6C104_POLVA</name>
<reference evidence="8" key="1">
    <citation type="submission" date="2021-03" db="EMBL/GenBank/DDBJ databases">
        <title>Chromosome level genome of the anhydrobiotic midge Polypedilum vanderplanki.</title>
        <authorList>
            <person name="Yoshida Y."/>
            <person name="Kikawada T."/>
            <person name="Gusev O."/>
        </authorList>
    </citation>
    <scope>NUCLEOTIDE SEQUENCE</scope>
    <source>
        <strain evidence="8">NIAS01</strain>
        <tissue evidence="8">Whole body or cell culture</tissue>
    </source>
</reference>
<dbReference type="GO" id="GO:0038098">
    <property type="term" value="P:sequestering of BMP from receptor via BMP binding"/>
    <property type="evidence" value="ECO:0007669"/>
    <property type="project" value="TreeGrafter"/>
</dbReference>
<organism evidence="8 9">
    <name type="scientific">Polypedilum vanderplanki</name>
    <name type="common">Sleeping chironomid midge</name>
    <dbReference type="NCBI Taxonomy" id="319348"/>
    <lineage>
        <taxon>Eukaryota</taxon>
        <taxon>Metazoa</taxon>
        <taxon>Ecdysozoa</taxon>
        <taxon>Arthropoda</taxon>
        <taxon>Hexapoda</taxon>
        <taxon>Insecta</taxon>
        <taxon>Pterygota</taxon>
        <taxon>Neoptera</taxon>
        <taxon>Endopterygota</taxon>
        <taxon>Diptera</taxon>
        <taxon>Nematocera</taxon>
        <taxon>Chironomoidea</taxon>
        <taxon>Chironomidae</taxon>
        <taxon>Chironominae</taxon>
        <taxon>Polypedilum</taxon>
        <taxon>Polypedilum</taxon>
    </lineage>
</organism>
<evidence type="ECO:0000256" key="5">
    <source>
        <dbReference type="SAM" id="MobiDB-lite"/>
    </source>
</evidence>
<dbReference type="OrthoDB" id="10061784at2759"/>
<feature type="region of interest" description="Disordered" evidence="5">
    <location>
        <begin position="47"/>
        <end position="78"/>
    </location>
</feature>
<keyword evidence="2" id="KW-0964">Secreted</keyword>
<dbReference type="SUPFAM" id="SSF57501">
    <property type="entry name" value="Cystine-knot cytokines"/>
    <property type="match status" value="1"/>
</dbReference>
<dbReference type="Gene3D" id="2.10.90.10">
    <property type="entry name" value="Cystine-knot cytokines"/>
    <property type="match status" value="1"/>
</dbReference>
<evidence type="ECO:0000256" key="3">
    <source>
        <dbReference type="ARBA" id="ARBA00022729"/>
    </source>
</evidence>
<dbReference type="EMBL" id="JADBJN010000002">
    <property type="protein sequence ID" value="KAG5675499.1"/>
    <property type="molecule type" value="Genomic_DNA"/>
</dbReference>
<accession>A0A9J6C104</accession>
<gene>
    <name evidence="8" type="ORF">PVAND_005395</name>
</gene>
<dbReference type="Proteomes" id="UP001107558">
    <property type="component" value="Chromosome 2"/>
</dbReference>